<dbReference type="Pfam" id="PF04290">
    <property type="entry name" value="DctQ"/>
    <property type="match status" value="1"/>
</dbReference>
<evidence type="ECO:0000259" key="10">
    <source>
        <dbReference type="Pfam" id="PF04290"/>
    </source>
</evidence>
<dbReference type="GO" id="GO:0005886">
    <property type="term" value="C:plasma membrane"/>
    <property type="evidence" value="ECO:0007669"/>
    <property type="project" value="UniProtKB-SubCell"/>
</dbReference>
<evidence type="ECO:0000256" key="9">
    <source>
        <dbReference type="RuleBase" id="RU369079"/>
    </source>
</evidence>
<keyword evidence="12" id="KW-1185">Reference proteome</keyword>
<evidence type="ECO:0000256" key="8">
    <source>
        <dbReference type="ARBA" id="ARBA00038436"/>
    </source>
</evidence>
<dbReference type="GO" id="GO:0022857">
    <property type="term" value="F:transmembrane transporter activity"/>
    <property type="evidence" value="ECO:0007669"/>
    <property type="project" value="UniProtKB-UniRule"/>
</dbReference>
<dbReference type="RefSeq" id="WP_093031939.1">
    <property type="nucleotide sequence ID" value="NZ_FMZV01000008.1"/>
</dbReference>
<dbReference type="GO" id="GO:0015740">
    <property type="term" value="P:C4-dicarboxylate transport"/>
    <property type="evidence" value="ECO:0007669"/>
    <property type="project" value="TreeGrafter"/>
</dbReference>
<feature type="transmembrane region" description="Helical" evidence="9">
    <location>
        <begin position="12"/>
        <end position="34"/>
    </location>
</feature>
<keyword evidence="4 9" id="KW-0997">Cell inner membrane</keyword>
<dbReference type="InterPro" id="IPR007387">
    <property type="entry name" value="TRAP_DctQ"/>
</dbReference>
<proteinExistence type="inferred from homology"/>
<dbReference type="InterPro" id="IPR055348">
    <property type="entry name" value="DctQ"/>
</dbReference>
<evidence type="ECO:0000256" key="2">
    <source>
        <dbReference type="ARBA" id="ARBA00022448"/>
    </source>
</evidence>
<dbReference type="OrthoDB" id="4250245at2"/>
<keyword evidence="3" id="KW-1003">Cell membrane</keyword>
<dbReference type="EMBL" id="FMZV01000008">
    <property type="protein sequence ID" value="SDD53513.1"/>
    <property type="molecule type" value="Genomic_DNA"/>
</dbReference>
<feature type="domain" description="Tripartite ATP-independent periplasmic transporters DctQ component" evidence="10">
    <location>
        <begin position="28"/>
        <end position="161"/>
    </location>
</feature>
<feature type="transmembrane region" description="Helical" evidence="9">
    <location>
        <begin position="54"/>
        <end position="71"/>
    </location>
</feature>
<organism evidence="11 12">
    <name type="scientific">Ruegeria marina</name>
    <dbReference type="NCBI Taxonomy" id="639004"/>
    <lineage>
        <taxon>Bacteria</taxon>
        <taxon>Pseudomonadati</taxon>
        <taxon>Pseudomonadota</taxon>
        <taxon>Alphaproteobacteria</taxon>
        <taxon>Rhodobacterales</taxon>
        <taxon>Roseobacteraceae</taxon>
        <taxon>Ruegeria</taxon>
    </lineage>
</organism>
<evidence type="ECO:0000313" key="12">
    <source>
        <dbReference type="Proteomes" id="UP000199628"/>
    </source>
</evidence>
<evidence type="ECO:0000256" key="5">
    <source>
        <dbReference type="ARBA" id="ARBA00022692"/>
    </source>
</evidence>
<gene>
    <name evidence="11" type="ORF">SAMN04488239_10872</name>
</gene>
<keyword evidence="5 9" id="KW-0812">Transmembrane</keyword>
<protein>
    <recommendedName>
        <fullName evidence="9">TRAP transporter small permease protein</fullName>
    </recommendedName>
</protein>
<keyword evidence="2 9" id="KW-0813">Transport</keyword>
<accession>A0A1G6VJF9</accession>
<feature type="transmembrane region" description="Helical" evidence="9">
    <location>
        <begin position="133"/>
        <end position="155"/>
    </location>
</feature>
<evidence type="ECO:0000256" key="1">
    <source>
        <dbReference type="ARBA" id="ARBA00004429"/>
    </source>
</evidence>
<sequence length="185" mass="19852">MTMQGTAVLVRVLDRILIVIATIGLVAMMLHISLDILLSLIVNAPLATTSAIVTNYYMIAVAFLPILAAEYRGSHIGVSLATDRLPPRPRHLLETVVLAITAAVYGMLTAQSWQQAVEKLAISAYTIEQTSKIYVWPSFYMLPAAFGAMTLLLALKVVLRITTGSDHALHAPESAGIAAAETGHD</sequence>
<comment type="subunit">
    <text evidence="9">The complex comprises the extracytoplasmic solute receptor protein and the two transmembrane proteins.</text>
</comment>
<evidence type="ECO:0000256" key="6">
    <source>
        <dbReference type="ARBA" id="ARBA00022989"/>
    </source>
</evidence>
<dbReference type="PANTHER" id="PTHR35011">
    <property type="entry name" value="2,3-DIKETO-L-GULONATE TRAP TRANSPORTER SMALL PERMEASE PROTEIN YIAM"/>
    <property type="match status" value="1"/>
</dbReference>
<comment type="function">
    <text evidence="9">Part of the tripartite ATP-independent periplasmic (TRAP) transport system.</text>
</comment>
<evidence type="ECO:0000256" key="3">
    <source>
        <dbReference type="ARBA" id="ARBA00022475"/>
    </source>
</evidence>
<dbReference type="PANTHER" id="PTHR35011:SF10">
    <property type="entry name" value="TRAP TRANSPORTER SMALL PERMEASE PROTEIN"/>
    <property type="match status" value="1"/>
</dbReference>
<feature type="transmembrane region" description="Helical" evidence="9">
    <location>
        <begin position="92"/>
        <end position="113"/>
    </location>
</feature>
<evidence type="ECO:0000313" key="11">
    <source>
        <dbReference type="EMBL" id="SDD53513.1"/>
    </source>
</evidence>
<evidence type="ECO:0000256" key="7">
    <source>
        <dbReference type="ARBA" id="ARBA00023136"/>
    </source>
</evidence>
<dbReference type="AlphaFoldDB" id="A0A1G6VJF9"/>
<dbReference type="STRING" id="639004.SAMN04488239_10872"/>
<comment type="similarity">
    <text evidence="8 9">Belongs to the TRAP transporter small permease family.</text>
</comment>
<comment type="subcellular location">
    <subcellularLocation>
        <location evidence="1 9">Cell inner membrane</location>
        <topology evidence="1 9">Multi-pass membrane protein</topology>
    </subcellularLocation>
</comment>
<name>A0A1G6VJF9_9RHOB</name>
<evidence type="ECO:0000256" key="4">
    <source>
        <dbReference type="ARBA" id="ARBA00022519"/>
    </source>
</evidence>
<keyword evidence="7 9" id="KW-0472">Membrane</keyword>
<keyword evidence="6 9" id="KW-1133">Transmembrane helix</keyword>
<dbReference type="Proteomes" id="UP000199628">
    <property type="component" value="Unassembled WGS sequence"/>
</dbReference>
<reference evidence="12" key="1">
    <citation type="submission" date="2016-10" db="EMBL/GenBank/DDBJ databases">
        <authorList>
            <person name="Varghese N."/>
            <person name="Submissions S."/>
        </authorList>
    </citation>
    <scope>NUCLEOTIDE SEQUENCE [LARGE SCALE GENOMIC DNA]</scope>
    <source>
        <strain evidence="12">CGMCC 1.9108</strain>
    </source>
</reference>